<gene>
    <name evidence="2" type="ORF">FNW02_17965</name>
</gene>
<evidence type="ECO:0000259" key="1">
    <source>
        <dbReference type="Pfam" id="PF12770"/>
    </source>
</evidence>
<protein>
    <submittedName>
        <fullName evidence="2">CHAT domain-containing protein</fullName>
    </submittedName>
</protein>
<accession>A0AA40SZ43</accession>
<dbReference type="RefSeq" id="WP_191758882.1">
    <property type="nucleotide sequence ID" value="NZ_VJXY01000019.1"/>
</dbReference>
<feature type="domain" description="CHAT" evidence="1">
    <location>
        <begin position="136"/>
        <end position="351"/>
    </location>
</feature>
<keyword evidence="3" id="KW-1185">Reference proteome</keyword>
<dbReference type="AlphaFoldDB" id="A0AA40SZ43"/>
<dbReference type="EMBL" id="VJXY01000019">
    <property type="protein sequence ID" value="MBD6617662.1"/>
    <property type="molecule type" value="Genomic_DNA"/>
</dbReference>
<dbReference type="InterPro" id="IPR024983">
    <property type="entry name" value="CHAT_dom"/>
</dbReference>
<dbReference type="Pfam" id="PF12770">
    <property type="entry name" value="CHAT"/>
    <property type="match status" value="1"/>
</dbReference>
<proteinExistence type="predicted"/>
<evidence type="ECO:0000313" key="2">
    <source>
        <dbReference type="EMBL" id="MBD6617662.1"/>
    </source>
</evidence>
<reference evidence="2" key="1">
    <citation type="submission" date="2019-07" db="EMBL/GenBank/DDBJ databases">
        <title>Toxilogical consequences of a new and cryptic species of cyanobacteria (Komarekiella delphini-convector) recovered from the epidermis of a bottlenose dolphin and 1500 ft. in the air.</title>
        <authorList>
            <person name="Brown A.O."/>
            <person name="Dvorak P."/>
            <person name="Villanueva C.D."/>
            <person name="Foss A.J."/>
            <person name="Garvey A.D."/>
            <person name="Gibson Q.A."/>
            <person name="Johansen J.R."/>
            <person name="Casamatta D.A."/>
        </authorList>
    </citation>
    <scope>NUCLEOTIDE SEQUENCE</scope>
    <source>
        <strain evidence="2">SJRDD-AB1</strain>
    </source>
</reference>
<sequence length="573" mass="66192">MGWLAVLKIINGSFEQGFDINLQTFEDNRHLLADKDARLPANPEIEDLYRSWYEVFRDLRGRYQNPRQRQSDTDNIWQFESLPTHRSTDEGASACRLFFERLEERMRDWLQNSSRGWREIRETLVVLLANTPDEVRVIIKTDNRTLWKLPWHVWDLIERNPNVEIAFSPLGTETPEVTQTNYNNQVRILAVLGDSDDIDIEQDEYEIKRLRDTDPKFLLQPSPQEIIQKLHREEGWDIFFFAGHSETQGERGRIYINESQYLEIRNFRHALQEAVRRGLKLAIFNSCDGLGLAQLLLTSSHIPVVIVMRESVPDQVAQLFLRVFLQNFANGQSLYTSVRQARIRLEEFQEIPGATWLPVIFQNPYAVPPTWEEMRDKINRPVSQFSPINSTQHTRSRWRTWLLVAIVAAVLAITLLPQILPSPLRDVDLQDGDVISLLCLGHEGGPSFLDGVTTDGDVTLVDSIPNHRGTKWKLDVIDWSKGVIKLENQGVNKGRYLARIGDKNVELVASLPHQHSGTAWRIDVNEQGTIGLENFEPKQSSGWLNCFTHKLDVNVASHRDWPNTGTKWKVIKW</sequence>
<dbReference type="Proteomes" id="UP001165986">
    <property type="component" value="Unassembled WGS sequence"/>
</dbReference>
<comment type="caution">
    <text evidence="2">The sequence shown here is derived from an EMBL/GenBank/DDBJ whole genome shotgun (WGS) entry which is preliminary data.</text>
</comment>
<organism evidence="2 3">
    <name type="scientific">Komarekiella delphini-convector SJRDD-AB1</name>
    <dbReference type="NCBI Taxonomy" id="2593771"/>
    <lineage>
        <taxon>Bacteria</taxon>
        <taxon>Bacillati</taxon>
        <taxon>Cyanobacteriota</taxon>
        <taxon>Cyanophyceae</taxon>
        <taxon>Nostocales</taxon>
        <taxon>Nostocaceae</taxon>
        <taxon>Komarekiella</taxon>
        <taxon>Komarekiella delphini-convector</taxon>
    </lineage>
</organism>
<name>A0AA40SZ43_9NOST</name>
<evidence type="ECO:0000313" key="3">
    <source>
        <dbReference type="Proteomes" id="UP001165986"/>
    </source>
</evidence>